<reference evidence="2 3" key="1">
    <citation type="submission" date="2020-01" db="EMBL/GenBank/DDBJ databases">
        <title>Paenibacillus soybeanensis sp. nov. isolated from the nodules of soybean (Glycine max(L.) Merr).</title>
        <authorList>
            <person name="Wang H."/>
        </authorList>
    </citation>
    <scope>NUCLEOTIDE SEQUENCE [LARGE SCALE GENOMIC DNA]</scope>
    <source>
        <strain evidence="2 3">DSM 23054</strain>
    </source>
</reference>
<gene>
    <name evidence="2" type="ORF">GT003_26500</name>
</gene>
<dbReference type="InterPro" id="IPR024775">
    <property type="entry name" value="DinB-like"/>
</dbReference>
<feature type="domain" description="DinB-like" evidence="1">
    <location>
        <begin position="7"/>
        <end position="145"/>
    </location>
</feature>
<name>A0A7X4YU18_9BACL</name>
<dbReference type="OrthoDB" id="4295522at2"/>
<dbReference type="Gene3D" id="1.20.120.450">
    <property type="entry name" value="dinb family like domain"/>
    <property type="match status" value="1"/>
</dbReference>
<dbReference type="RefSeq" id="WP_161703682.1">
    <property type="nucleotide sequence ID" value="NZ_JAAAMU010000020.1"/>
</dbReference>
<comment type="caution">
    <text evidence="2">The sequence shown here is derived from an EMBL/GenBank/DDBJ whole genome shotgun (WGS) entry which is preliminary data.</text>
</comment>
<evidence type="ECO:0000313" key="2">
    <source>
        <dbReference type="EMBL" id="NBC72563.1"/>
    </source>
</evidence>
<keyword evidence="3" id="KW-1185">Reference proteome</keyword>
<sequence length="161" mass="18520">MNPLFKQLEFIRQLTIRAVEGRPESALNAVPNGFNNNVSWNLGHIYYVQERFAFHFAGEPMLLPDNFERMFASGTKPADWNGEAPSSETLIKLLADQQVRIQRSLQDRLYEEVKAPYTTKNGLTLRTVHEFLSYTLYHEGMHYNAIGLLLRFANREAEGKA</sequence>
<dbReference type="SUPFAM" id="SSF109854">
    <property type="entry name" value="DinB/YfiT-like putative metalloenzymes"/>
    <property type="match status" value="1"/>
</dbReference>
<dbReference type="InterPro" id="IPR034660">
    <property type="entry name" value="DinB/YfiT-like"/>
</dbReference>
<proteinExistence type="predicted"/>
<evidence type="ECO:0000313" key="3">
    <source>
        <dbReference type="Proteomes" id="UP000558113"/>
    </source>
</evidence>
<dbReference type="Pfam" id="PF12867">
    <property type="entry name" value="DinB_2"/>
    <property type="match status" value="1"/>
</dbReference>
<dbReference type="AlphaFoldDB" id="A0A7X4YU18"/>
<evidence type="ECO:0000259" key="1">
    <source>
        <dbReference type="Pfam" id="PF12867"/>
    </source>
</evidence>
<dbReference type="EMBL" id="JAAAMU010000020">
    <property type="protein sequence ID" value="NBC72563.1"/>
    <property type="molecule type" value="Genomic_DNA"/>
</dbReference>
<organism evidence="2 3">
    <name type="scientific">Paenibacillus sacheonensis</name>
    <dbReference type="NCBI Taxonomy" id="742054"/>
    <lineage>
        <taxon>Bacteria</taxon>
        <taxon>Bacillati</taxon>
        <taxon>Bacillota</taxon>
        <taxon>Bacilli</taxon>
        <taxon>Bacillales</taxon>
        <taxon>Paenibacillaceae</taxon>
        <taxon>Paenibacillus</taxon>
    </lineage>
</organism>
<protein>
    <submittedName>
        <fullName evidence="2">DinB family protein</fullName>
    </submittedName>
</protein>
<dbReference type="Proteomes" id="UP000558113">
    <property type="component" value="Unassembled WGS sequence"/>
</dbReference>
<accession>A0A7X4YU18</accession>